<name>A0ABU6IMY1_9FLAO</name>
<comment type="caution">
    <text evidence="1">The sequence shown here is derived from an EMBL/GenBank/DDBJ whole genome shotgun (WGS) entry which is preliminary data.</text>
</comment>
<dbReference type="RefSeq" id="WP_326277201.1">
    <property type="nucleotide sequence ID" value="NZ_JAYKYV010000002.1"/>
</dbReference>
<evidence type="ECO:0000313" key="2">
    <source>
        <dbReference type="Proteomes" id="UP001355298"/>
    </source>
</evidence>
<keyword evidence="2" id="KW-1185">Reference proteome</keyword>
<reference evidence="1 2" key="1">
    <citation type="submission" date="2024-01" db="EMBL/GenBank/DDBJ databases">
        <title>The strains designed SYSU M86414 and SYSU M84420 isolated from the marine sediment in San Sha City (Hainan Province, China).</title>
        <authorList>
            <person name="Guo D."/>
        </authorList>
    </citation>
    <scope>NUCLEOTIDE SEQUENCE [LARGE SCALE GENOMIC DNA]</scope>
    <source>
        <strain evidence="1 2">SYSU M84420</strain>
    </source>
</reference>
<organism evidence="1 2">
    <name type="scientific">Flagellimonas halotolerans</name>
    <dbReference type="NCBI Taxonomy" id="3112164"/>
    <lineage>
        <taxon>Bacteria</taxon>
        <taxon>Pseudomonadati</taxon>
        <taxon>Bacteroidota</taxon>
        <taxon>Flavobacteriia</taxon>
        <taxon>Flavobacteriales</taxon>
        <taxon>Flavobacteriaceae</taxon>
        <taxon>Flagellimonas</taxon>
    </lineage>
</organism>
<sequence>MLVGICKLCEEEKKLIKTSHIISDFLHANLYDEKHKLRAFDSKDLKSDNPQISKPSSGSYEGGILCNKCDNEIIGVYETYISRVLKNNLKEKINCENNTNDEGLNFINVSNLDYKKTKLFLLSLLFRSHISSRVEYKEVNLGPYADKIRKQILENNPSKENDIEIVIFKFGDKTGFSNFIGQPRKHKIGHTTAYSIVINGHLILFHLKENSMSKKTMNQRLSEKGTISLIEIPEKNVVRFIMNYTGALN</sequence>
<evidence type="ECO:0008006" key="3">
    <source>
        <dbReference type="Google" id="ProtNLM"/>
    </source>
</evidence>
<accession>A0ABU6IMY1</accession>
<protein>
    <recommendedName>
        <fullName evidence="3">HNH endonuclease</fullName>
    </recommendedName>
</protein>
<evidence type="ECO:0000313" key="1">
    <source>
        <dbReference type="EMBL" id="MEC4264413.1"/>
    </source>
</evidence>
<proteinExistence type="predicted"/>
<dbReference type="EMBL" id="JAYMGW010000002">
    <property type="protein sequence ID" value="MEC4264413.1"/>
    <property type="molecule type" value="Genomic_DNA"/>
</dbReference>
<gene>
    <name evidence="1" type="ORF">VOP03_03565</name>
</gene>
<dbReference type="Proteomes" id="UP001355298">
    <property type="component" value="Unassembled WGS sequence"/>
</dbReference>